<accession>A0AAW2Q8W7</accession>
<sequence>MSIPVITLTSASKTSVSGPPDVSKRFRDASFSSFLDGADETFVLKLGGAGTQGVNASISTPHDHVFLAKTKAEETEIDVFNAEKYFNEGLSHSPIVNHSPKIGSKSLVGHHQQQKRHDPLEIFAVKERPSIGARSIHSQSSWNSRIALLHTVPRNQQRRKANKKSLLASIGCNCSCADKNSVDIDDYTDENKSKNTGLVNGKSKQGDQSSDHLVRKLQSDHRCVQFDGTELRLNSEDHFSFPVFNSKIGNQAAKMQVQEEDDSTAKRKSLEVFGSPILESGKNSLSLEKKLTVMATWDAIAAEEIKIPSISSEMHNDSDSDASSDLFEIESFSKGNPFLSRQESDGLSGCLTPTTCYAPSEASIEWSVVTASAADFSVLSDSEELRPSSTTSTPHKVGLNSKIPKLRSSILSGCKSQKAVRVAGDVHRANEQGFSNASRHLQPVSFTTTTRFHNEHKLDSFDARRSQKSFDERLLSRSQSGSATHLLYT</sequence>
<name>A0AAW2Q8W7_9LAMI</name>
<dbReference type="EMBL" id="JACGWK010000003">
    <property type="protein sequence ID" value="KAL0364021.1"/>
    <property type="molecule type" value="Genomic_DNA"/>
</dbReference>
<feature type="compositionally biased region" description="Polar residues" evidence="1">
    <location>
        <begin position="194"/>
        <end position="208"/>
    </location>
</feature>
<dbReference type="AlphaFoldDB" id="A0AAW2Q8W7"/>
<dbReference type="GO" id="GO:0009638">
    <property type="term" value="P:phototropism"/>
    <property type="evidence" value="ECO:0007669"/>
    <property type="project" value="InterPro"/>
</dbReference>
<evidence type="ECO:0000313" key="2">
    <source>
        <dbReference type="EMBL" id="KAL0364021.1"/>
    </source>
</evidence>
<comment type="caution">
    <text evidence="2">The sequence shown here is derived from an EMBL/GenBank/DDBJ whole genome shotgun (WGS) entry which is preliminary data.</text>
</comment>
<feature type="region of interest" description="Disordered" evidence="1">
    <location>
        <begin position="188"/>
        <end position="213"/>
    </location>
</feature>
<dbReference type="PANTHER" id="PTHR33781">
    <property type="entry name" value="PROTEIN PHYTOCHROME KINASE SUBSTRATE 1-RELATED"/>
    <property type="match status" value="1"/>
</dbReference>
<organism evidence="2">
    <name type="scientific">Sesamum angustifolium</name>
    <dbReference type="NCBI Taxonomy" id="2727405"/>
    <lineage>
        <taxon>Eukaryota</taxon>
        <taxon>Viridiplantae</taxon>
        <taxon>Streptophyta</taxon>
        <taxon>Embryophyta</taxon>
        <taxon>Tracheophyta</taxon>
        <taxon>Spermatophyta</taxon>
        <taxon>Magnoliopsida</taxon>
        <taxon>eudicotyledons</taxon>
        <taxon>Gunneridae</taxon>
        <taxon>Pentapetalae</taxon>
        <taxon>asterids</taxon>
        <taxon>lamiids</taxon>
        <taxon>Lamiales</taxon>
        <taxon>Pedaliaceae</taxon>
        <taxon>Sesamum</taxon>
    </lineage>
</organism>
<gene>
    <name evidence="2" type="ORF">Sangu_0499700</name>
</gene>
<keyword evidence="2" id="KW-0808">Transferase</keyword>
<dbReference type="GO" id="GO:0016301">
    <property type="term" value="F:kinase activity"/>
    <property type="evidence" value="ECO:0007669"/>
    <property type="project" value="UniProtKB-KW"/>
</dbReference>
<evidence type="ECO:0000256" key="1">
    <source>
        <dbReference type="SAM" id="MobiDB-lite"/>
    </source>
</evidence>
<keyword evidence="2" id="KW-0418">Kinase</keyword>
<dbReference type="PANTHER" id="PTHR33781:SF4">
    <property type="entry name" value="PROTEIN PHYTOCHROME KINASE SUBSTRATE 1"/>
    <property type="match status" value="1"/>
</dbReference>
<reference evidence="2" key="1">
    <citation type="submission" date="2020-06" db="EMBL/GenBank/DDBJ databases">
        <authorList>
            <person name="Li T."/>
            <person name="Hu X."/>
            <person name="Zhang T."/>
            <person name="Song X."/>
            <person name="Zhang H."/>
            <person name="Dai N."/>
            <person name="Sheng W."/>
            <person name="Hou X."/>
            <person name="Wei L."/>
        </authorList>
    </citation>
    <scope>NUCLEOTIDE SEQUENCE</scope>
    <source>
        <strain evidence="2">G01</strain>
        <tissue evidence="2">Leaf</tissue>
    </source>
</reference>
<dbReference type="InterPro" id="IPR039615">
    <property type="entry name" value="PKS"/>
</dbReference>
<protein>
    <submittedName>
        <fullName evidence="2">Protein PHYTOCHROME KINASE SUBSTRATE 1</fullName>
    </submittedName>
</protein>
<feature type="region of interest" description="Disordered" evidence="1">
    <location>
        <begin position="470"/>
        <end position="489"/>
    </location>
</feature>
<proteinExistence type="predicted"/>
<reference evidence="2" key="2">
    <citation type="journal article" date="2024" name="Plant">
        <title>Genomic evolution and insights into agronomic trait innovations of Sesamum species.</title>
        <authorList>
            <person name="Miao H."/>
            <person name="Wang L."/>
            <person name="Qu L."/>
            <person name="Liu H."/>
            <person name="Sun Y."/>
            <person name="Le M."/>
            <person name="Wang Q."/>
            <person name="Wei S."/>
            <person name="Zheng Y."/>
            <person name="Lin W."/>
            <person name="Duan Y."/>
            <person name="Cao H."/>
            <person name="Xiong S."/>
            <person name="Wang X."/>
            <person name="Wei L."/>
            <person name="Li C."/>
            <person name="Ma Q."/>
            <person name="Ju M."/>
            <person name="Zhao R."/>
            <person name="Li G."/>
            <person name="Mu C."/>
            <person name="Tian Q."/>
            <person name="Mei H."/>
            <person name="Zhang T."/>
            <person name="Gao T."/>
            <person name="Zhang H."/>
        </authorList>
    </citation>
    <scope>NUCLEOTIDE SEQUENCE</scope>
    <source>
        <strain evidence="2">G01</strain>
    </source>
</reference>